<organism evidence="1 2">
    <name type="scientific">Ancylobacter oerskovii</name>
    <dbReference type="NCBI Taxonomy" id="459519"/>
    <lineage>
        <taxon>Bacteria</taxon>
        <taxon>Pseudomonadati</taxon>
        <taxon>Pseudomonadota</taxon>
        <taxon>Alphaproteobacteria</taxon>
        <taxon>Hyphomicrobiales</taxon>
        <taxon>Xanthobacteraceae</taxon>
        <taxon>Ancylobacter</taxon>
    </lineage>
</organism>
<dbReference type="Proteomes" id="UP001597299">
    <property type="component" value="Unassembled WGS sequence"/>
</dbReference>
<gene>
    <name evidence="1" type="ORF">ACFSNC_11380</name>
</gene>
<evidence type="ECO:0008006" key="3">
    <source>
        <dbReference type="Google" id="ProtNLM"/>
    </source>
</evidence>
<comment type="caution">
    <text evidence="1">The sequence shown here is derived from an EMBL/GenBank/DDBJ whole genome shotgun (WGS) entry which is preliminary data.</text>
</comment>
<protein>
    <recommendedName>
        <fullName evidence="3">Homeodomain-like domain-containing protein</fullName>
    </recommendedName>
</protein>
<evidence type="ECO:0000313" key="1">
    <source>
        <dbReference type="EMBL" id="MFD2141005.1"/>
    </source>
</evidence>
<sequence length="184" mass="20007">MTIPKRDVPPEAIEEARRLYEHTRVSNQHIADLLGISRSTLSVRIGQWGWRRRKDRLALMGPGPEPGAPEPAAAAAVATEADGPVSRRLLIARLVARMEGELAAVERLLARAGLHAGRSGADAERAARTLAILVRAMRELAAISRDANEDAGDEGAHDDVFRNADAYRRELAEALERVLAERAA</sequence>
<proteinExistence type="predicted"/>
<accession>A0ABW4YXF7</accession>
<name>A0ABW4YXF7_9HYPH</name>
<evidence type="ECO:0000313" key="2">
    <source>
        <dbReference type="Proteomes" id="UP001597299"/>
    </source>
</evidence>
<keyword evidence="2" id="KW-1185">Reference proteome</keyword>
<dbReference type="RefSeq" id="WP_213350459.1">
    <property type="nucleotide sequence ID" value="NZ_JAHBGB010000002.1"/>
</dbReference>
<reference evidence="2" key="1">
    <citation type="journal article" date="2019" name="Int. J. Syst. Evol. Microbiol.">
        <title>The Global Catalogue of Microorganisms (GCM) 10K type strain sequencing project: providing services to taxonomists for standard genome sequencing and annotation.</title>
        <authorList>
            <consortium name="The Broad Institute Genomics Platform"/>
            <consortium name="The Broad Institute Genome Sequencing Center for Infectious Disease"/>
            <person name="Wu L."/>
            <person name="Ma J."/>
        </authorList>
    </citation>
    <scope>NUCLEOTIDE SEQUENCE [LARGE SCALE GENOMIC DNA]</scope>
    <source>
        <strain evidence="2">CCM 7435</strain>
    </source>
</reference>
<dbReference type="EMBL" id="JBHUHD010000001">
    <property type="protein sequence ID" value="MFD2141005.1"/>
    <property type="molecule type" value="Genomic_DNA"/>
</dbReference>